<evidence type="ECO:0000256" key="1">
    <source>
        <dbReference type="SAM" id="MobiDB-lite"/>
    </source>
</evidence>
<dbReference type="Proteomes" id="UP001363622">
    <property type="component" value="Unassembled WGS sequence"/>
</dbReference>
<sequence>MESSDDEEPQALVLGYEEDHFPDEDEWPPPAEEDGTLQTDVDPVTLTSASSTEQMDDRKNTRTYTLKIELTSTYPLHISKLFPVELIKTGERAGSHAIYVRQQPVSSHFWNLPCELRKLILGFAMTSRFPIFIDTKGLRCGRRAQGETLCSSLLITGKRLCEEALEVLYNRSRFSMQSFSLPKFLEKAGGKADRHIREMRLQLRLDADRNTLGISSLCKLEHLTKLRLDFSMVGDKYVQLFVAKDFFAQAQSWMTQVAKRQDDKFAAVKMIETSSWTPTRNGTIGSRRREFKLLECESFIVSSSRLKEQFRSEVPANRKEALKELFVGIGNFTGNFSDKNEGMVVPFGGVGCVSLGPRIGQHVLYLKTQYRFPRFLDLPRELRDIVYMILMIRDQEILILRDSRFSENAHLTAGLLTVSKQVYEESIELRRKHNPHVHWKLRKIHAKSKTRKQKWRTTGSRMRMGRKKKEEEEEDEEEEREREK</sequence>
<proteinExistence type="predicted"/>
<feature type="compositionally biased region" description="Acidic residues" evidence="1">
    <location>
        <begin position="20"/>
        <end position="35"/>
    </location>
</feature>
<comment type="caution">
    <text evidence="2">The sequence shown here is derived from an EMBL/GenBank/DDBJ whole genome shotgun (WGS) entry which is preliminary data.</text>
</comment>
<accession>A0ABR1KUJ0</accession>
<evidence type="ECO:0000313" key="3">
    <source>
        <dbReference type="Proteomes" id="UP001363622"/>
    </source>
</evidence>
<feature type="compositionally biased region" description="Acidic residues" evidence="1">
    <location>
        <begin position="471"/>
        <end position="484"/>
    </location>
</feature>
<name>A0ABR1KUJ0_9PEZI</name>
<dbReference type="PANTHER" id="PTHR42085:SF1">
    <property type="entry name" value="F-BOX DOMAIN-CONTAINING PROTEIN"/>
    <property type="match status" value="1"/>
</dbReference>
<dbReference type="PANTHER" id="PTHR42085">
    <property type="entry name" value="F-BOX DOMAIN-CONTAINING PROTEIN"/>
    <property type="match status" value="1"/>
</dbReference>
<organism evidence="2 3">
    <name type="scientific">Phyllosticta citriasiana</name>
    <dbReference type="NCBI Taxonomy" id="595635"/>
    <lineage>
        <taxon>Eukaryota</taxon>
        <taxon>Fungi</taxon>
        <taxon>Dikarya</taxon>
        <taxon>Ascomycota</taxon>
        <taxon>Pezizomycotina</taxon>
        <taxon>Dothideomycetes</taxon>
        <taxon>Dothideomycetes incertae sedis</taxon>
        <taxon>Botryosphaeriales</taxon>
        <taxon>Phyllostictaceae</taxon>
        <taxon>Phyllosticta</taxon>
    </lineage>
</organism>
<reference evidence="2 3" key="1">
    <citation type="submission" date="2024-04" db="EMBL/GenBank/DDBJ databases">
        <title>Phyllosticta paracitricarpa is synonymous to the EU quarantine fungus P. citricarpa based on phylogenomic analyses.</title>
        <authorList>
            <consortium name="Lawrence Berkeley National Laboratory"/>
            <person name="Van Ingen-Buijs V.A."/>
            <person name="Van Westerhoven A.C."/>
            <person name="Haridas S."/>
            <person name="Skiadas P."/>
            <person name="Martin F."/>
            <person name="Groenewald J.Z."/>
            <person name="Crous P.W."/>
            <person name="Seidl M.F."/>
        </authorList>
    </citation>
    <scope>NUCLEOTIDE SEQUENCE [LARGE SCALE GENOMIC DNA]</scope>
    <source>
        <strain evidence="2 3">CBS 123371</strain>
    </source>
</reference>
<keyword evidence="3" id="KW-1185">Reference proteome</keyword>
<dbReference type="EMBL" id="JBBPHU010000002">
    <property type="protein sequence ID" value="KAK7521847.1"/>
    <property type="molecule type" value="Genomic_DNA"/>
</dbReference>
<evidence type="ECO:0000313" key="2">
    <source>
        <dbReference type="EMBL" id="KAK7521847.1"/>
    </source>
</evidence>
<feature type="region of interest" description="Disordered" evidence="1">
    <location>
        <begin position="443"/>
        <end position="484"/>
    </location>
</feature>
<protein>
    <submittedName>
        <fullName evidence="2">Uncharacterized protein</fullName>
    </submittedName>
</protein>
<dbReference type="InterPro" id="IPR038883">
    <property type="entry name" value="AN11006-like"/>
</dbReference>
<gene>
    <name evidence="2" type="ORF">IWZ03DRAFT_404108</name>
</gene>
<feature type="compositionally biased region" description="Basic residues" evidence="1">
    <location>
        <begin position="443"/>
        <end position="455"/>
    </location>
</feature>
<feature type="region of interest" description="Disordered" evidence="1">
    <location>
        <begin position="1"/>
        <end position="59"/>
    </location>
</feature>